<keyword evidence="2" id="KW-1185">Reference proteome</keyword>
<evidence type="ECO:0000313" key="1">
    <source>
        <dbReference type="EMBL" id="KAF8785344.1"/>
    </source>
</evidence>
<reference evidence="1" key="2">
    <citation type="submission" date="2020-06" db="EMBL/GenBank/DDBJ databases">
        <authorList>
            <person name="Sheffer M."/>
        </authorList>
    </citation>
    <scope>NUCLEOTIDE SEQUENCE</scope>
</reference>
<reference evidence="1" key="1">
    <citation type="journal article" date="2020" name="bioRxiv">
        <title>Chromosome-level reference genome of the European wasp spider Argiope bruennichi: a resource for studies on range expansion and evolutionary adaptation.</title>
        <authorList>
            <person name="Sheffer M.M."/>
            <person name="Hoppe A."/>
            <person name="Krehenwinkel H."/>
            <person name="Uhl G."/>
            <person name="Kuss A.W."/>
            <person name="Jensen L."/>
            <person name="Jensen C."/>
            <person name="Gillespie R.G."/>
            <person name="Hoff K.J."/>
            <person name="Prost S."/>
        </authorList>
    </citation>
    <scope>NUCLEOTIDE SEQUENCE</scope>
</reference>
<dbReference type="Pfam" id="PF02336">
    <property type="entry name" value="Denso_VP4"/>
    <property type="match status" value="1"/>
</dbReference>
<dbReference type="AlphaFoldDB" id="A0A8T0F2G5"/>
<proteinExistence type="predicted"/>
<dbReference type="GO" id="GO:0005198">
    <property type="term" value="F:structural molecule activity"/>
    <property type="evidence" value="ECO:0007669"/>
    <property type="project" value="InterPro"/>
</dbReference>
<gene>
    <name evidence="1" type="ORF">HNY73_010897</name>
</gene>
<sequence>MKPLSLEIIKPQHLQNLMNQFYGEEYDKNKIDTHWKKNVPTHQFGLPTVLNNYLTVVNTSDSGHGWPLFQQYLEEYNAENLQNTTICSMSYKPKVGLLKNPARSIFTGYPNLKPEHNRSIKIATGPIDPRGILTTFLDKDCDPVKTNGTSVARDDPSASMSYGGLIEKSNQHCRGLYESFNLKLNPLFILEYNLFLLFQLKILQVVKSTNGQILKDILKWKQLRLLNVILQL</sequence>
<comment type="caution">
    <text evidence="1">The sequence shown here is derived from an EMBL/GenBank/DDBJ whole genome shotgun (WGS) entry which is preliminary data.</text>
</comment>
<evidence type="ECO:0000313" key="2">
    <source>
        <dbReference type="Proteomes" id="UP000807504"/>
    </source>
</evidence>
<dbReference type="EMBL" id="JABXBU010000030">
    <property type="protein sequence ID" value="KAF8785344.1"/>
    <property type="molecule type" value="Genomic_DNA"/>
</dbReference>
<dbReference type="SUPFAM" id="SSF88645">
    <property type="entry name" value="ssDNA viruses"/>
    <property type="match status" value="1"/>
</dbReference>
<dbReference type="InterPro" id="IPR016184">
    <property type="entry name" value="Capsid/spike_ssDNA_virus"/>
</dbReference>
<dbReference type="Proteomes" id="UP000807504">
    <property type="component" value="Unassembled WGS sequence"/>
</dbReference>
<protein>
    <submittedName>
        <fullName evidence="1">Capsid protein VP1 like protein</fullName>
    </submittedName>
</protein>
<organism evidence="1 2">
    <name type="scientific">Argiope bruennichi</name>
    <name type="common">Wasp spider</name>
    <name type="synonym">Aranea bruennichi</name>
    <dbReference type="NCBI Taxonomy" id="94029"/>
    <lineage>
        <taxon>Eukaryota</taxon>
        <taxon>Metazoa</taxon>
        <taxon>Ecdysozoa</taxon>
        <taxon>Arthropoda</taxon>
        <taxon>Chelicerata</taxon>
        <taxon>Arachnida</taxon>
        <taxon>Araneae</taxon>
        <taxon>Araneomorphae</taxon>
        <taxon>Entelegynae</taxon>
        <taxon>Araneoidea</taxon>
        <taxon>Araneidae</taxon>
        <taxon>Argiope</taxon>
    </lineage>
</organism>
<dbReference type="InterPro" id="IPR003433">
    <property type="entry name" value="Capsid_VP4_densovirus"/>
</dbReference>
<accession>A0A8T0F2G5</accession>
<name>A0A8T0F2G5_ARGBR</name>